<sequence>MNFGIVIPAHNEGDFIEKTLESLFKQTKVPSQIIVVDDCSTDSTPQILEKIKLKNPSLVILRREEGTTHLPGSKVVQAFNSGLPFLKDDIDVICKFDADLVFPPDYLDILEKHFTENQKIGMCGGFCYVERNGDWVLESLTDKDHLRGALKAYRKACFSDIGGLKTAMGWDTVDELLARFYGWEVKTDEVLKVKHLRPTGAGYNLNARFLQGSVFYRLRYGFSLSVLASAKLAFKKKKWSLFKDYLRGYFKAKREKQEFLVTPEQGKWIRHYRWNKILTKIF</sequence>
<dbReference type="InterPro" id="IPR001173">
    <property type="entry name" value="Glyco_trans_2-like"/>
</dbReference>
<name>A0A0B7HD50_9FLAO</name>
<dbReference type="Pfam" id="PF00535">
    <property type="entry name" value="Glycos_transf_2"/>
    <property type="match status" value="1"/>
</dbReference>
<evidence type="ECO:0000313" key="6">
    <source>
        <dbReference type="Proteomes" id="UP000038083"/>
    </source>
</evidence>
<dbReference type="AlphaFoldDB" id="A0A0B7HD50"/>
<reference evidence="5 6" key="1">
    <citation type="submission" date="2015-01" db="EMBL/GenBank/DDBJ databases">
        <authorList>
            <person name="MANFREDI Pablo"/>
        </authorList>
    </citation>
    <scope>NUCLEOTIDE SEQUENCE [LARGE SCALE GENOMIC DNA]</scope>
    <source>
        <strain evidence="5 6">Ccy74</strain>
    </source>
</reference>
<dbReference type="EMBL" id="CDOG01000003">
    <property type="protein sequence ID" value="CEN34928.1"/>
    <property type="molecule type" value="Genomic_DNA"/>
</dbReference>
<keyword evidence="3 5" id="KW-0808">Transferase</keyword>
<dbReference type="RefSeq" id="WP_018280105.1">
    <property type="nucleotide sequence ID" value="NZ_CDOF01000018.1"/>
</dbReference>
<evidence type="ECO:0000256" key="2">
    <source>
        <dbReference type="ARBA" id="ARBA00022676"/>
    </source>
</evidence>
<protein>
    <submittedName>
        <fullName evidence="5">Glycosyltransferase, group 2 family protein</fullName>
        <ecNumber evidence="5">2.4.-.-</ecNumber>
    </submittedName>
</protein>
<dbReference type="EC" id="2.4.-.-" evidence="5"/>
<proteinExistence type="inferred from homology"/>
<dbReference type="Proteomes" id="UP000038083">
    <property type="component" value="Unassembled WGS sequence"/>
</dbReference>
<accession>A0A0B7HD50</accession>
<dbReference type="PANTHER" id="PTHR43630:SF1">
    <property type="entry name" value="POLY-BETA-1,6-N-ACETYL-D-GLUCOSAMINE SYNTHASE"/>
    <property type="match status" value="1"/>
</dbReference>
<evidence type="ECO:0000259" key="4">
    <source>
        <dbReference type="Pfam" id="PF00535"/>
    </source>
</evidence>
<evidence type="ECO:0000313" key="5">
    <source>
        <dbReference type="EMBL" id="CEN34928.1"/>
    </source>
</evidence>
<dbReference type="OrthoDB" id="1142396at2"/>
<dbReference type="PANTHER" id="PTHR43630">
    <property type="entry name" value="POLY-BETA-1,6-N-ACETYL-D-GLUCOSAMINE SYNTHASE"/>
    <property type="match status" value="1"/>
</dbReference>
<dbReference type="Gene3D" id="3.90.550.10">
    <property type="entry name" value="Spore Coat Polysaccharide Biosynthesis Protein SpsA, Chain A"/>
    <property type="match status" value="1"/>
</dbReference>
<dbReference type="SUPFAM" id="SSF53448">
    <property type="entry name" value="Nucleotide-diphospho-sugar transferases"/>
    <property type="match status" value="1"/>
</dbReference>
<comment type="similarity">
    <text evidence="1">Belongs to the glycosyltransferase 2 family.</text>
</comment>
<dbReference type="CDD" id="cd00761">
    <property type="entry name" value="Glyco_tranf_GTA_type"/>
    <property type="match status" value="1"/>
</dbReference>
<organism evidence="5 6">
    <name type="scientific">Capnocytophaga cynodegmi</name>
    <dbReference type="NCBI Taxonomy" id="28189"/>
    <lineage>
        <taxon>Bacteria</taxon>
        <taxon>Pseudomonadati</taxon>
        <taxon>Bacteroidota</taxon>
        <taxon>Flavobacteriia</taxon>
        <taxon>Flavobacteriales</taxon>
        <taxon>Flavobacteriaceae</taxon>
        <taxon>Capnocytophaga</taxon>
    </lineage>
</organism>
<gene>
    <name evidence="5" type="ORF">CCYN74_110075</name>
</gene>
<feature type="domain" description="Glycosyltransferase 2-like" evidence="4">
    <location>
        <begin position="5"/>
        <end position="132"/>
    </location>
</feature>
<evidence type="ECO:0000256" key="1">
    <source>
        <dbReference type="ARBA" id="ARBA00006739"/>
    </source>
</evidence>
<dbReference type="GO" id="GO:0016757">
    <property type="term" value="F:glycosyltransferase activity"/>
    <property type="evidence" value="ECO:0007669"/>
    <property type="project" value="UniProtKB-KW"/>
</dbReference>
<keyword evidence="2 5" id="KW-0328">Glycosyltransferase</keyword>
<evidence type="ECO:0000256" key="3">
    <source>
        <dbReference type="ARBA" id="ARBA00022679"/>
    </source>
</evidence>
<dbReference type="InterPro" id="IPR029044">
    <property type="entry name" value="Nucleotide-diphossugar_trans"/>
</dbReference>